<evidence type="ECO:0000313" key="2">
    <source>
        <dbReference type="EMBL" id="PWU46252.1"/>
    </source>
</evidence>
<dbReference type="Proteomes" id="UP000245683">
    <property type="component" value="Unassembled WGS sequence"/>
</dbReference>
<proteinExistence type="predicted"/>
<sequence>MHDVVMAYRREPQRDDDPLEYMTSDHPSPYLFESQMAMLGRMGDGWTPRRRFFARLFAALALLPLLLGVIQGVIQLVRWIIGL</sequence>
<keyword evidence="1" id="KW-0812">Transmembrane</keyword>
<feature type="transmembrane region" description="Helical" evidence="1">
    <location>
        <begin position="56"/>
        <end position="81"/>
    </location>
</feature>
<reference evidence="3" key="1">
    <citation type="submission" date="2018-05" db="EMBL/GenBank/DDBJ databases">
        <title>Micromonospora globispora sp. nov. and Micromonospora rugosa sp. nov., isolated from marine sediment.</title>
        <authorList>
            <person name="Carro L."/>
            <person name="Aysel V."/>
            <person name="Cetin D."/>
            <person name="Igual J.M."/>
            <person name="Klenk H.-P."/>
            <person name="Trujillo M.E."/>
            <person name="Sahin N."/>
        </authorList>
    </citation>
    <scope>NUCLEOTIDE SEQUENCE [LARGE SCALE GENOMIC DNA]</scope>
    <source>
        <strain evidence="3">S2904</strain>
    </source>
</reference>
<gene>
    <name evidence="2" type="ORF">DLJ46_18575</name>
</gene>
<evidence type="ECO:0000256" key="1">
    <source>
        <dbReference type="SAM" id="Phobius"/>
    </source>
</evidence>
<keyword evidence="1" id="KW-1133">Transmembrane helix</keyword>
<comment type="caution">
    <text evidence="2">The sequence shown here is derived from an EMBL/GenBank/DDBJ whole genome shotgun (WGS) entry which is preliminary data.</text>
</comment>
<protein>
    <submittedName>
        <fullName evidence="2">Uncharacterized protein</fullName>
    </submittedName>
</protein>
<name>A0A317K314_9ACTN</name>
<organism evidence="2 3">
    <name type="scientific">Micromonospora globispora</name>
    <dbReference type="NCBI Taxonomy" id="1450148"/>
    <lineage>
        <taxon>Bacteria</taxon>
        <taxon>Bacillati</taxon>
        <taxon>Actinomycetota</taxon>
        <taxon>Actinomycetes</taxon>
        <taxon>Micromonosporales</taxon>
        <taxon>Micromonosporaceae</taxon>
        <taxon>Micromonospora</taxon>
    </lineage>
</organism>
<evidence type="ECO:0000313" key="3">
    <source>
        <dbReference type="Proteomes" id="UP000245683"/>
    </source>
</evidence>
<dbReference type="AlphaFoldDB" id="A0A317K314"/>
<keyword evidence="1" id="KW-0472">Membrane</keyword>
<dbReference type="EMBL" id="QGSV01000223">
    <property type="protein sequence ID" value="PWU46252.1"/>
    <property type="molecule type" value="Genomic_DNA"/>
</dbReference>
<accession>A0A317K314</accession>
<keyword evidence="3" id="KW-1185">Reference proteome</keyword>